<dbReference type="GO" id="GO:0006260">
    <property type="term" value="P:DNA replication"/>
    <property type="evidence" value="ECO:0007669"/>
    <property type="project" value="UniProtKB-UniRule"/>
</dbReference>
<sequence>MRLTKLKLAGFKSFVDPTTIALPGQLVGVVGPNGCGKSNVMDAVRWVLGESKASELRGESMQDVIFNGSGGRKPVSRASVELVFDNSLGRISGQWSQYSELSVKRLLTRSGQSEYYINNLHVRRKDITDLFLGTGLGPRAYAIIGQGTISRIIEARPDELRVFLEEAAGVTKYKERRKETENRLSDTRENLTRVEDIRVELGSQMERLEEQAAVARQFREYHESLTRKQQLLWLLRRNEAQTERERVAREVERAVNELEAQNAALRETEAKLEEARENHFIATDGVQSAQSENYKASAEVARLEAEIRHRRESQSEYESRLTQLQADKQQWEADVEKYDADQTRWEELSVLADERAEQGEMRLAAQQERLPLVEEAYAEVQEAVNTQRGEIARAEQRLQVELTNRGHAQRSLQILASRRDRLNQEREALPVPDHAEFEFKQELLAELREKIATAQEDLMSRQRALPGLDQQRRQVMADVQLVQKERAEAHARRIALEQLQKRVQGDGKVGEWLRRYHLEKHEPLWKSLHVDAGWEDAVEAVLRERLNALSADDVDPAWDKDRPGSKLTLLLPVGGGETKHRHDSLMAKIRCDDARLAAILADWLGDVHAVPSLQAALDRRETLTGNACCVTPHGDVITRQSVTLFAADAAEHGLLERQREIEELGRIIAEREERVEQAQERLAEIEATIADAQNSLQEARRELDVLQEQAHAIQVETLKLSQALDRFRERQEQIDASFADMAAEEEAENERLFMADEAVESAREAIRELQMRLDAISARFEQAERTLRDERERVNAAEREWREAQFSQRECRTKLGEIKNNRDLALKQIDRIADELVRCAETAEAMQSEDLEPQLQAALERRVACEQALITARDAQEAAAGALRTLEEQRMKVELSLEPLRERIGDFRLKEQAAALNVEQMAAQLEEAQADEASLSLDLPNARPSALQGAITTLQRSIEALGPVNLAALDELESARERKGFLDAQSEDLTQAMETLENAIRRIDRETRDLLQATYDTVNKNFGELFPILFGGGEARLIITGEEILDAGVQVMAQPPGKKNSTIHLLSGGEKALTAIALVFAMFRLNPAPFCLLDEVDAPLDDTNTERFCAMVQRMSTNTQFLFISHNKIAMEMAQQLVGVTMQESGVSRIVEVDMEEALRMREQIL</sequence>
<dbReference type="GO" id="GO:0005694">
    <property type="term" value="C:chromosome"/>
    <property type="evidence" value="ECO:0007669"/>
    <property type="project" value="InterPro"/>
</dbReference>
<dbReference type="Pfam" id="PF02463">
    <property type="entry name" value="SMC_N"/>
    <property type="match status" value="1"/>
</dbReference>
<dbReference type="EMBL" id="FNCY01000006">
    <property type="protein sequence ID" value="SDH55442.1"/>
    <property type="molecule type" value="Genomic_DNA"/>
</dbReference>
<evidence type="ECO:0000313" key="8">
    <source>
        <dbReference type="EMBL" id="SDH55442.1"/>
    </source>
</evidence>
<dbReference type="InterPro" id="IPR027417">
    <property type="entry name" value="P-loop_NTPase"/>
</dbReference>
<dbReference type="PIRSF" id="PIRSF005719">
    <property type="entry name" value="SMC"/>
    <property type="match status" value="1"/>
</dbReference>
<dbReference type="SMART" id="SM00968">
    <property type="entry name" value="SMC_hinge"/>
    <property type="match status" value="1"/>
</dbReference>
<dbReference type="OrthoDB" id="9808768at2"/>
<dbReference type="GO" id="GO:0005524">
    <property type="term" value="F:ATP binding"/>
    <property type="evidence" value="ECO:0007669"/>
    <property type="project" value="UniProtKB-UniRule"/>
</dbReference>
<keyword evidence="9" id="KW-1185">Reference proteome</keyword>
<dbReference type="CDD" id="cd03278">
    <property type="entry name" value="ABC_SMC_barmotin"/>
    <property type="match status" value="2"/>
</dbReference>
<evidence type="ECO:0000313" key="9">
    <source>
        <dbReference type="Proteomes" id="UP000198607"/>
    </source>
</evidence>
<feature type="coiled-coil region" evidence="6">
    <location>
        <begin position="170"/>
        <end position="211"/>
    </location>
</feature>
<dbReference type="GO" id="GO:0007059">
    <property type="term" value="P:chromosome segregation"/>
    <property type="evidence" value="ECO:0007669"/>
    <property type="project" value="UniProtKB-UniRule"/>
</dbReference>
<feature type="coiled-coil region" evidence="6">
    <location>
        <begin position="437"/>
        <end position="464"/>
    </location>
</feature>
<accession>A0A1G8DCH3</accession>
<feature type="coiled-coil region" evidence="6">
    <location>
        <begin position="759"/>
        <end position="800"/>
    </location>
</feature>
<feature type="domain" description="SMC hinge" evidence="7">
    <location>
        <begin position="518"/>
        <end position="620"/>
    </location>
</feature>
<feature type="coiled-coil region" evidence="6">
    <location>
        <begin position="982"/>
        <end position="1013"/>
    </location>
</feature>
<comment type="similarity">
    <text evidence="6">Belongs to the SMC family.</text>
</comment>
<dbReference type="InterPro" id="IPR011890">
    <property type="entry name" value="SMC_prok"/>
</dbReference>
<dbReference type="Gene3D" id="3.40.50.300">
    <property type="entry name" value="P-loop containing nucleotide triphosphate hydrolases"/>
    <property type="match status" value="2"/>
</dbReference>
<feature type="coiled-coil region" evidence="6">
    <location>
        <begin position="883"/>
        <end position="938"/>
    </location>
</feature>
<dbReference type="SUPFAM" id="SSF52540">
    <property type="entry name" value="P-loop containing nucleoside triphosphate hydrolases"/>
    <property type="match status" value="1"/>
</dbReference>
<gene>
    <name evidence="6" type="primary">smc</name>
    <name evidence="8" type="ORF">SAMN05660652_01891</name>
</gene>
<proteinExistence type="inferred from homology"/>
<dbReference type="AlphaFoldDB" id="A0A1G8DCH3"/>
<dbReference type="PANTHER" id="PTHR43977">
    <property type="entry name" value="STRUCTURAL MAINTENANCE OF CHROMOSOMES PROTEIN 3"/>
    <property type="match status" value="1"/>
</dbReference>
<dbReference type="GO" id="GO:0030261">
    <property type="term" value="P:chromosome condensation"/>
    <property type="evidence" value="ECO:0007669"/>
    <property type="project" value="InterPro"/>
</dbReference>
<comment type="subcellular location">
    <subcellularLocation>
        <location evidence="6">Cytoplasm</location>
    </subcellularLocation>
</comment>
<keyword evidence="5 6" id="KW-0238">DNA-binding</keyword>
<feature type="coiled-coil region" evidence="6">
    <location>
        <begin position="661"/>
        <end position="716"/>
    </location>
</feature>
<dbReference type="RefSeq" id="WP_091936914.1">
    <property type="nucleotide sequence ID" value="NZ_FNCY01000006.1"/>
</dbReference>
<comment type="function">
    <text evidence="6">Required for chromosome condensation and partitioning.</text>
</comment>
<dbReference type="GO" id="GO:0005737">
    <property type="term" value="C:cytoplasm"/>
    <property type="evidence" value="ECO:0007669"/>
    <property type="project" value="UniProtKB-SubCell"/>
</dbReference>
<dbReference type="InterPro" id="IPR003395">
    <property type="entry name" value="RecF/RecN/SMC_N"/>
</dbReference>
<protein>
    <recommendedName>
        <fullName evidence="6">Chromosome partition protein Smc</fullName>
    </recommendedName>
</protein>
<name>A0A1G8DCH3_9RHOO</name>
<reference evidence="8 9" key="1">
    <citation type="submission" date="2016-10" db="EMBL/GenBank/DDBJ databases">
        <authorList>
            <person name="de Groot N.N."/>
        </authorList>
    </citation>
    <scope>NUCLEOTIDE SEQUENCE [LARGE SCALE GENOMIC DNA]</scope>
    <source>
        <strain evidence="8 9">DSM 5885</strain>
    </source>
</reference>
<dbReference type="InterPro" id="IPR024704">
    <property type="entry name" value="SMC"/>
</dbReference>
<keyword evidence="1 6" id="KW-0963">Cytoplasm</keyword>
<evidence type="ECO:0000256" key="6">
    <source>
        <dbReference type="HAMAP-Rule" id="MF_01894"/>
    </source>
</evidence>
<dbReference type="HAMAP" id="MF_01894">
    <property type="entry name" value="Smc_prok"/>
    <property type="match status" value="1"/>
</dbReference>
<keyword evidence="2 6" id="KW-0547">Nucleotide-binding</keyword>
<evidence type="ECO:0000256" key="4">
    <source>
        <dbReference type="ARBA" id="ARBA00023054"/>
    </source>
</evidence>
<keyword evidence="4 6" id="KW-0175">Coiled coil</keyword>
<evidence type="ECO:0000256" key="1">
    <source>
        <dbReference type="ARBA" id="ARBA00022490"/>
    </source>
</evidence>
<evidence type="ECO:0000256" key="2">
    <source>
        <dbReference type="ARBA" id="ARBA00022741"/>
    </source>
</evidence>
<feature type="binding site" evidence="6">
    <location>
        <begin position="32"/>
        <end position="39"/>
    </location>
    <ligand>
        <name>ATP</name>
        <dbReference type="ChEBI" id="CHEBI:30616"/>
    </ligand>
</feature>
<evidence type="ECO:0000259" key="7">
    <source>
        <dbReference type="SMART" id="SM00968"/>
    </source>
</evidence>
<evidence type="ECO:0000256" key="5">
    <source>
        <dbReference type="ARBA" id="ARBA00023125"/>
    </source>
</evidence>
<dbReference type="STRING" id="83767.SAMN05660652_01891"/>
<dbReference type="SUPFAM" id="SSF75553">
    <property type="entry name" value="Smc hinge domain"/>
    <property type="match status" value="1"/>
</dbReference>
<comment type="subunit">
    <text evidence="6">Homodimer.</text>
</comment>
<organism evidence="8 9">
    <name type="scientific">Propionivibrio dicarboxylicus</name>
    <dbReference type="NCBI Taxonomy" id="83767"/>
    <lineage>
        <taxon>Bacteria</taxon>
        <taxon>Pseudomonadati</taxon>
        <taxon>Pseudomonadota</taxon>
        <taxon>Betaproteobacteria</taxon>
        <taxon>Rhodocyclales</taxon>
        <taxon>Rhodocyclaceae</taxon>
        <taxon>Propionivibrio</taxon>
    </lineage>
</organism>
<dbReference type="Pfam" id="PF06470">
    <property type="entry name" value="SMC_hinge"/>
    <property type="match status" value="1"/>
</dbReference>
<dbReference type="GO" id="GO:0003677">
    <property type="term" value="F:DNA binding"/>
    <property type="evidence" value="ECO:0007669"/>
    <property type="project" value="UniProtKB-UniRule"/>
</dbReference>
<dbReference type="GO" id="GO:0007062">
    <property type="term" value="P:sister chromatid cohesion"/>
    <property type="evidence" value="ECO:0007669"/>
    <property type="project" value="InterPro"/>
</dbReference>
<feature type="coiled-coil region" evidence="6">
    <location>
        <begin position="237"/>
        <end position="341"/>
    </location>
</feature>
<dbReference type="NCBIfam" id="TIGR02168">
    <property type="entry name" value="SMC_prok_B"/>
    <property type="match status" value="1"/>
</dbReference>
<keyword evidence="3 6" id="KW-0067">ATP-binding</keyword>
<dbReference type="GO" id="GO:0016887">
    <property type="term" value="F:ATP hydrolysis activity"/>
    <property type="evidence" value="ECO:0007669"/>
    <property type="project" value="InterPro"/>
</dbReference>
<evidence type="ECO:0000256" key="3">
    <source>
        <dbReference type="ARBA" id="ARBA00022840"/>
    </source>
</evidence>
<dbReference type="InterPro" id="IPR036277">
    <property type="entry name" value="SMC_hinge_sf"/>
</dbReference>
<dbReference type="InterPro" id="IPR010935">
    <property type="entry name" value="SMC_hinge"/>
</dbReference>
<dbReference type="Proteomes" id="UP000198607">
    <property type="component" value="Unassembled WGS sequence"/>
</dbReference>
<comment type="domain">
    <text evidence="6">Contains large globular domains required for ATP hydrolysis at each terminus and a third globular domain forming a flexible hinge near the middle of the molecule. These domains are separated by coiled-coil structures.</text>
</comment>